<dbReference type="EC" id="3.5.1.18" evidence="5"/>
<evidence type="ECO:0000256" key="5">
    <source>
        <dbReference type="ARBA" id="ARBA00011921"/>
    </source>
</evidence>
<accession>A0A1I4D307</accession>
<evidence type="ECO:0000313" key="14">
    <source>
        <dbReference type="Proteomes" id="UP000199598"/>
    </source>
</evidence>
<keyword evidence="9" id="KW-0862">Zinc</keyword>
<dbReference type="InterPro" id="IPR050072">
    <property type="entry name" value="Peptidase_M20A"/>
</dbReference>
<dbReference type="SUPFAM" id="SSF55031">
    <property type="entry name" value="Bacterial exopeptidase dimerisation domain"/>
    <property type="match status" value="1"/>
</dbReference>
<evidence type="ECO:0000256" key="3">
    <source>
        <dbReference type="ARBA" id="ARBA00005130"/>
    </source>
</evidence>
<evidence type="ECO:0000256" key="10">
    <source>
        <dbReference type="ARBA" id="ARBA00023285"/>
    </source>
</evidence>
<gene>
    <name evidence="13" type="ORF">SAMN04488518_110143</name>
</gene>
<dbReference type="NCBIfam" id="TIGR01910">
    <property type="entry name" value="DapE-ArgE"/>
    <property type="match status" value="1"/>
</dbReference>
<comment type="similarity">
    <text evidence="4">Belongs to the peptidase M20A family.</text>
</comment>
<keyword evidence="10" id="KW-0170">Cobalt</keyword>
<comment type="catalytic activity">
    <reaction evidence="11">
        <text>N-succinyl-(2S,6S)-2,6-diaminopimelate + H2O = (2S,6S)-2,6-diaminopimelate + succinate</text>
        <dbReference type="Rhea" id="RHEA:22608"/>
        <dbReference type="ChEBI" id="CHEBI:15377"/>
        <dbReference type="ChEBI" id="CHEBI:30031"/>
        <dbReference type="ChEBI" id="CHEBI:57609"/>
        <dbReference type="ChEBI" id="CHEBI:58087"/>
        <dbReference type="EC" id="3.5.1.18"/>
    </reaction>
</comment>
<name>A0A1I4D307_9HYPH</name>
<reference evidence="13 14" key="1">
    <citation type="submission" date="2016-10" db="EMBL/GenBank/DDBJ databases">
        <authorList>
            <person name="Varghese N."/>
            <person name="Submissions S."/>
        </authorList>
    </citation>
    <scope>NUCLEOTIDE SEQUENCE [LARGE SCALE GENOMIC DNA]</scope>
    <source>
        <strain evidence="13 14">DSM 16392</strain>
    </source>
</reference>
<dbReference type="Pfam" id="PF07687">
    <property type="entry name" value="M20_dimer"/>
    <property type="match status" value="1"/>
</dbReference>
<evidence type="ECO:0000256" key="11">
    <source>
        <dbReference type="ARBA" id="ARBA00051301"/>
    </source>
</evidence>
<dbReference type="SUPFAM" id="SSF53187">
    <property type="entry name" value="Zn-dependent exopeptidases"/>
    <property type="match status" value="1"/>
</dbReference>
<comment type="cofactor">
    <cofactor evidence="1">
        <name>Co(2+)</name>
        <dbReference type="ChEBI" id="CHEBI:48828"/>
    </cofactor>
</comment>
<dbReference type="EMBL" id="FOSK01000010">
    <property type="protein sequence ID" value="SFK86576.1"/>
    <property type="molecule type" value="Genomic_DNA"/>
</dbReference>
<dbReference type="InterPro" id="IPR001261">
    <property type="entry name" value="ArgE/DapE_CS"/>
</dbReference>
<evidence type="ECO:0000256" key="9">
    <source>
        <dbReference type="ARBA" id="ARBA00022833"/>
    </source>
</evidence>
<dbReference type="InterPro" id="IPR002933">
    <property type="entry name" value="Peptidase_M20"/>
</dbReference>
<dbReference type="PROSITE" id="PS00758">
    <property type="entry name" value="ARGE_DAPE_CPG2_1"/>
    <property type="match status" value="1"/>
</dbReference>
<dbReference type="InterPro" id="IPR036264">
    <property type="entry name" value="Bact_exopeptidase_dim_dom"/>
</dbReference>
<feature type="domain" description="Peptidase M20 dimerisation" evidence="12">
    <location>
        <begin position="187"/>
        <end position="298"/>
    </location>
</feature>
<evidence type="ECO:0000259" key="12">
    <source>
        <dbReference type="Pfam" id="PF07687"/>
    </source>
</evidence>
<comment type="caution">
    <text evidence="13">The sequence shown here is derived from an EMBL/GenBank/DDBJ whole genome shotgun (WGS) entry which is preliminary data.</text>
</comment>
<dbReference type="PANTHER" id="PTHR43808">
    <property type="entry name" value="ACETYLORNITHINE DEACETYLASE"/>
    <property type="match status" value="1"/>
</dbReference>
<dbReference type="Gene3D" id="3.30.70.360">
    <property type="match status" value="1"/>
</dbReference>
<evidence type="ECO:0000256" key="6">
    <source>
        <dbReference type="ARBA" id="ARBA00016853"/>
    </source>
</evidence>
<evidence type="ECO:0000256" key="7">
    <source>
        <dbReference type="ARBA" id="ARBA00022723"/>
    </source>
</evidence>
<proteinExistence type="inferred from homology"/>
<keyword evidence="14" id="KW-1185">Reference proteome</keyword>
<dbReference type="InterPro" id="IPR011650">
    <property type="entry name" value="Peptidase_M20_dimer"/>
</dbReference>
<keyword evidence="8" id="KW-0378">Hydrolase</keyword>
<evidence type="ECO:0000256" key="2">
    <source>
        <dbReference type="ARBA" id="ARBA00001947"/>
    </source>
</evidence>
<dbReference type="Pfam" id="PF01546">
    <property type="entry name" value="Peptidase_M20"/>
    <property type="match status" value="1"/>
</dbReference>
<evidence type="ECO:0000256" key="8">
    <source>
        <dbReference type="ARBA" id="ARBA00022801"/>
    </source>
</evidence>
<protein>
    <recommendedName>
        <fullName evidence="6">Probable succinyl-diaminopimelate desuccinylase</fullName>
        <ecNumber evidence="5">3.5.1.18</ecNumber>
    </recommendedName>
</protein>
<evidence type="ECO:0000256" key="4">
    <source>
        <dbReference type="ARBA" id="ARBA00006247"/>
    </source>
</evidence>
<organism evidence="13 14">
    <name type="scientific">Pseudovibrio ascidiaceicola</name>
    <dbReference type="NCBI Taxonomy" id="285279"/>
    <lineage>
        <taxon>Bacteria</taxon>
        <taxon>Pseudomonadati</taxon>
        <taxon>Pseudomonadota</taxon>
        <taxon>Alphaproteobacteria</taxon>
        <taxon>Hyphomicrobiales</taxon>
        <taxon>Stappiaceae</taxon>
        <taxon>Pseudovibrio</taxon>
    </lineage>
</organism>
<sequence>MKAAIENRFAEQVEFLRELVKVPSDNPPGDTEHHALRTAELLEGLGFTVEKHPVPEPFVRQNGMVSVTNLIIRETFGDGFGPVIALNAHGDVVPPGEGWSKDPYGAEIDDGALYGRGAAVSKGDFATYAFALLALREYADELEGSVELHLTYDEEAGGFVGPKWLLEQELTKPDYAISAGFSYAATTAHNGCLHMEVIFRGRQAHAAMPESGADALQAATPVLAALYEERDRLKSIQSDQDGIGSPQITVGLISGGINTNVVPERVSLRVDRRLIPEENGEQVEEQLIALIEALVPDDCGVEVECRRIMIAEPLRELPGAKKLVEALKWPAKEVLGIELKSTGAPLYTDARHYAEAGIPTVLYGAGPRSILEANAHGADEHLQLSDLKAATIIVADALKTLLR</sequence>
<dbReference type="Gene3D" id="3.40.630.10">
    <property type="entry name" value="Zn peptidases"/>
    <property type="match status" value="1"/>
</dbReference>
<evidence type="ECO:0000313" key="13">
    <source>
        <dbReference type="EMBL" id="SFK86576.1"/>
    </source>
</evidence>
<dbReference type="InterPro" id="IPR010182">
    <property type="entry name" value="ArgE/DapE"/>
</dbReference>
<comment type="cofactor">
    <cofactor evidence="2">
        <name>Zn(2+)</name>
        <dbReference type="ChEBI" id="CHEBI:29105"/>
    </cofactor>
</comment>
<evidence type="ECO:0000256" key="1">
    <source>
        <dbReference type="ARBA" id="ARBA00001941"/>
    </source>
</evidence>
<keyword evidence="7" id="KW-0479">Metal-binding</keyword>
<comment type="pathway">
    <text evidence="3">Amino-acid biosynthesis; L-lysine biosynthesis via DAP pathway; LL-2,6-diaminopimelate from (S)-tetrahydrodipicolinate (succinylase route): step 3/3.</text>
</comment>
<dbReference type="Proteomes" id="UP000199598">
    <property type="component" value="Unassembled WGS sequence"/>
</dbReference>
<dbReference type="RefSeq" id="WP_093521774.1">
    <property type="nucleotide sequence ID" value="NZ_FOSK01000010.1"/>
</dbReference>